<protein>
    <submittedName>
        <fullName evidence="1">Uncharacterized protein</fullName>
    </submittedName>
</protein>
<gene>
    <name evidence="1" type="ORF">TWF481_011070</name>
</gene>
<proteinExistence type="predicted"/>
<reference evidence="1 2" key="1">
    <citation type="submission" date="2023-08" db="EMBL/GenBank/DDBJ databases">
        <authorList>
            <person name="Palmer J.M."/>
        </authorList>
    </citation>
    <scope>NUCLEOTIDE SEQUENCE [LARGE SCALE GENOMIC DNA]</scope>
    <source>
        <strain evidence="1 2">TWF481</strain>
    </source>
</reference>
<accession>A0AAV9VXD4</accession>
<organism evidence="1 2">
    <name type="scientific">Arthrobotrys musiformis</name>
    <dbReference type="NCBI Taxonomy" id="47236"/>
    <lineage>
        <taxon>Eukaryota</taxon>
        <taxon>Fungi</taxon>
        <taxon>Dikarya</taxon>
        <taxon>Ascomycota</taxon>
        <taxon>Pezizomycotina</taxon>
        <taxon>Orbiliomycetes</taxon>
        <taxon>Orbiliales</taxon>
        <taxon>Orbiliaceae</taxon>
        <taxon>Arthrobotrys</taxon>
    </lineage>
</organism>
<keyword evidence="2" id="KW-1185">Reference proteome</keyword>
<sequence>MDPRTRYGDNGMVFPSRLAIGANNFHPPLPEGVIPPWKQRVYTPSSTPPPPHDPSASEVAYYNNKNVFPRGNPEPHFDPVKPTCLIVGRYLNKVFLRIGEFKPGYLEVARQNEIALRTYLGRRGYSEEAIMDAIRRGIVRVGLGDARTATEADLAVNEEEYTVEFEGDYREHARTLMLKMLSKGVGAMHKDKIQRVNEMINDCMLTPWDEVVGIVLWNLSRTNPFVHQTATTMYLEGLFRGFRDMWLKMCVVNQGQIDFAEAVCRQLYKHQAQVPTMDLDILALHAKTFFASSHGFWLYNYRLYRDNIGHPLGMHCEHTLMDREKAPKMLIDYILTLMNNKIFETDDQNIIIPTEIADAAGSCIKTLTQVYEKEESNEHNKVLIDHFARNMLSASRQKLVNYCRIAEKCLSFDDVV</sequence>
<name>A0AAV9VXD4_9PEZI</name>
<dbReference type="EMBL" id="JAVHJL010000008">
    <property type="protein sequence ID" value="KAK6498479.1"/>
    <property type="molecule type" value="Genomic_DNA"/>
</dbReference>
<evidence type="ECO:0000313" key="2">
    <source>
        <dbReference type="Proteomes" id="UP001370758"/>
    </source>
</evidence>
<dbReference type="AlphaFoldDB" id="A0AAV9VXD4"/>
<evidence type="ECO:0000313" key="1">
    <source>
        <dbReference type="EMBL" id="KAK6498479.1"/>
    </source>
</evidence>
<comment type="caution">
    <text evidence="1">The sequence shown here is derived from an EMBL/GenBank/DDBJ whole genome shotgun (WGS) entry which is preliminary data.</text>
</comment>
<dbReference type="Proteomes" id="UP001370758">
    <property type="component" value="Unassembled WGS sequence"/>
</dbReference>